<dbReference type="Proteomes" id="UP000252081">
    <property type="component" value="Unassembled WGS sequence"/>
</dbReference>
<dbReference type="RefSeq" id="WP_113948091.1">
    <property type="nucleotide sequence ID" value="NZ_QNQU01000005.1"/>
</dbReference>
<evidence type="ECO:0000313" key="1">
    <source>
        <dbReference type="EMBL" id="RBQ08916.1"/>
    </source>
</evidence>
<gene>
    <name evidence="1" type="ORF">DRW42_06820</name>
</gene>
<reference evidence="1 2" key="1">
    <citation type="submission" date="2018-07" db="EMBL/GenBank/DDBJ databases">
        <title>A draft genome of a endophytic bacteria, a new species of Pedobacter.</title>
        <authorList>
            <person name="Zhang Z.D."/>
            <person name="Chen Z.J."/>
        </authorList>
    </citation>
    <scope>NUCLEOTIDE SEQUENCE [LARGE SCALE GENOMIC DNA]</scope>
    <source>
        <strain evidence="1 2">RS10</strain>
    </source>
</reference>
<sequence length="381" mass="43448">MNDELINFRREIDARLGETGKGKIDPAKVNAALQEKSAAAIASLQQQVSEMKPAKGRLYLRHHQHALKLILGDLEKATRKSPPTEKQKNDLLTICMDNTELLLSALERHFPYYFDYATTAHQSRVNSYQLKFKEKSDEVLSLLAKRNLQPDTLKTFSQLLSSIQDHEPNPSYQSITYLEDFFKVLIASLNNPDGALETLDIILTLISLNFNHPAFYHFACVYINRETEKCENITAQYQTLHFLKKRIRQVLNVSRMPYNENQPQIADSLQRYLDAEIDYLKSIELTAEDLSSGGLLEKTFKVTFTVRQLALFIHLQVEAGIIIAQSPKALHHYAAKHYSTTEQTTISAKSFKNAYYGNTESDLEKVLEKIAGMLAIGKEKY</sequence>
<evidence type="ECO:0000313" key="2">
    <source>
        <dbReference type="Proteomes" id="UP000252081"/>
    </source>
</evidence>
<dbReference type="EMBL" id="QNQU01000005">
    <property type="protein sequence ID" value="RBQ08916.1"/>
    <property type="molecule type" value="Genomic_DNA"/>
</dbReference>
<dbReference type="OrthoDB" id="751634at2"/>
<organism evidence="1 2">
    <name type="scientific">Pedobacter miscanthi</name>
    <dbReference type="NCBI Taxonomy" id="2259170"/>
    <lineage>
        <taxon>Bacteria</taxon>
        <taxon>Pseudomonadati</taxon>
        <taxon>Bacteroidota</taxon>
        <taxon>Sphingobacteriia</taxon>
        <taxon>Sphingobacteriales</taxon>
        <taxon>Sphingobacteriaceae</taxon>
        <taxon>Pedobacter</taxon>
    </lineage>
</organism>
<accession>A0A366L517</accession>
<protein>
    <submittedName>
        <fullName evidence="1">Uncharacterized protein</fullName>
    </submittedName>
</protein>
<proteinExistence type="predicted"/>
<name>A0A366L517_9SPHI</name>
<comment type="caution">
    <text evidence="1">The sequence shown here is derived from an EMBL/GenBank/DDBJ whole genome shotgun (WGS) entry which is preliminary data.</text>
</comment>
<dbReference type="AlphaFoldDB" id="A0A366L517"/>
<keyword evidence="2" id="KW-1185">Reference proteome</keyword>